<sequence length="58" mass="6410">MDVVIQVSNFKSSLPIFKYIRGAPGKGLIDEDRGHTRIVGYSDADWAGSPIDRRSTSE</sequence>
<evidence type="ECO:0000313" key="1">
    <source>
        <dbReference type="EMBL" id="MCI22954.1"/>
    </source>
</evidence>
<dbReference type="Proteomes" id="UP000265520">
    <property type="component" value="Unassembled WGS sequence"/>
</dbReference>
<keyword evidence="2" id="KW-1185">Reference proteome</keyword>
<accession>A0A392QGG5</accession>
<reference evidence="1 2" key="1">
    <citation type="journal article" date="2018" name="Front. Plant Sci.">
        <title>Red Clover (Trifolium pratense) and Zigzag Clover (T. medium) - A Picture of Genomic Similarities and Differences.</title>
        <authorList>
            <person name="Dluhosova J."/>
            <person name="Istvanek J."/>
            <person name="Nedelnik J."/>
            <person name="Repkova J."/>
        </authorList>
    </citation>
    <scope>NUCLEOTIDE SEQUENCE [LARGE SCALE GENOMIC DNA]</scope>
    <source>
        <strain evidence="2">cv. 10/8</strain>
        <tissue evidence="1">Leaf</tissue>
    </source>
</reference>
<organism evidence="1 2">
    <name type="scientific">Trifolium medium</name>
    <dbReference type="NCBI Taxonomy" id="97028"/>
    <lineage>
        <taxon>Eukaryota</taxon>
        <taxon>Viridiplantae</taxon>
        <taxon>Streptophyta</taxon>
        <taxon>Embryophyta</taxon>
        <taxon>Tracheophyta</taxon>
        <taxon>Spermatophyta</taxon>
        <taxon>Magnoliopsida</taxon>
        <taxon>eudicotyledons</taxon>
        <taxon>Gunneridae</taxon>
        <taxon>Pentapetalae</taxon>
        <taxon>rosids</taxon>
        <taxon>fabids</taxon>
        <taxon>Fabales</taxon>
        <taxon>Fabaceae</taxon>
        <taxon>Papilionoideae</taxon>
        <taxon>50 kb inversion clade</taxon>
        <taxon>NPAAA clade</taxon>
        <taxon>Hologalegina</taxon>
        <taxon>IRL clade</taxon>
        <taxon>Trifolieae</taxon>
        <taxon>Trifolium</taxon>
    </lineage>
</organism>
<dbReference type="AlphaFoldDB" id="A0A392QGG5"/>
<name>A0A392QGG5_9FABA</name>
<dbReference type="EMBL" id="LXQA010133308">
    <property type="protein sequence ID" value="MCI22954.1"/>
    <property type="molecule type" value="Genomic_DNA"/>
</dbReference>
<proteinExistence type="predicted"/>
<comment type="caution">
    <text evidence="1">The sequence shown here is derived from an EMBL/GenBank/DDBJ whole genome shotgun (WGS) entry which is preliminary data.</text>
</comment>
<protein>
    <submittedName>
        <fullName evidence="1">Uncharacterized protein</fullName>
    </submittedName>
</protein>
<evidence type="ECO:0000313" key="2">
    <source>
        <dbReference type="Proteomes" id="UP000265520"/>
    </source>
</evidence>